<evidence type="ECO:0000313" key="2">
    <source>
        <dbReference type="EMBL" id="UNP28410.1"/>
    </source>
</evidence>
<dbReference type="InterPro" id="IPR023614">
    <property type="entry name" value="Porin_dom_sf"/>
</dbReference>
<organism evidence="2 3">
    <name type="scientific">Lysobacter gummosus</name>
    <dbReference type="NCBI Taxonomy" id="262324"/>
    <lineage>
        <taxon>Bacteria</taxon>
        <taxon>Pseudomonadati</taxon>
        <taxon>Pseudomonadota</taxon>
        <taxon>Gammaproteobacteria</taxon>
        <taxon>Lysobacterales</taxon>
        <taxon>Lysobacteraceae</taxon>
        <taxon>Lysobacter</taxon>
    </lineage>
</organism>
<proteinExistence type="predicted"/>
<dbReference type="SUPFAM" id="SSF56935">
    <property type="entry name" value="Porins"/>
    <property type="match status" value="1"/>
</dbReference>
<dbReference type="InterPro" id="IPR010870">
    <property type="entry name" value="Porin_O/P"/>
</dbReference>
<dbReference type="EMBL" id="CP093547">
    <property type="protein sequence ID" value="UNP28410.1"/>
    <property type="molecule type" value="Genomic_DNA"/>
</dbReference>
<dbReference type="RefSeq" id="WP_057943994.1">
    <property type="nucleotide sequence ID" value="NZ_CP011131.1"/>
</dbReference>
<gene>
    <name evidence="2" type="ORF">MOV92_18185</name>
</gene>
<reference evidence="2 3" key="1">
    <citation type="submission" date="2022-03" db="EMBL/GenBank/DDBJ databases">
        <title>Complete genome sequence of Lysobacter capsici VKM B-2533 and Lysobacter gummosus 10.1.1, promising sources of lytic agents.</title>
        <authorList>
            <person name="Tarlachkov S.V."/>
            <person name="Kudryakova I.V."/>
            <person name="Afoshin A.S."/>
            <person name="Leontyevskaya E.A."/>
            <person name="Leontyevskaya N.V."/>
        </authorList>
    </citation>
    <scope>NUCLEOTIDE SEQUENCE [LARGE SCALE GENOMIC DNA]</scope>
    <source>
        <strain evidence="2 3">10.1.1</strain>
    </source>
</reference>
<keyword evidence="1" id="KW-0732">Signal</keyword>
<dbReference type="Gene3D" id="2.40.160.10">
    <property type="entry name" value="Porin"/>
    <property type="match status" value="1"/>
</dbReference>
<evidence type="ECO:0000313" key="3">
    <source>
        <dbReference type="Proteomes" id="UP000829194"/>
    </source>
</evidence>
<dbReference type="Pfam" id="PF07396">
    <property type="entry name" value="Porin_O_P"/>
    <property type="match status" value="1"/>
</dbReference>
<sequence length="387" mass="42917">MRINTALAGAMSLAFAATAQAETADYSLLGDWPVKLTTDSGLELGLKGNANYDYNEFGDDRLPSGADRFVDDDAWRRQELSAFVRKPGVFDIAAGYDFKSKLWLDNFLRLSSKVGGDLRIGQFKTPVGYEESAVGSNASTFMERALPVGLMYEGRRLGVDWTYDKLPGWYINAALMSGGDLQGNNDGRTLAARVVFNPIKTDADVIHLGLSASNEKRDDDQARARVRPEAALTDVRLVDSGALGHVEAINRQGLEAIWRHGPLLVQSEYLRMGVDRYGQPDYSTDGYYIAGSWVLTGEARPYKNSGFGNLKPSRAFGAVEVAVRYSQVDLDDRGVALGGRQRDWTLGANWYIGQHFKLQANYIWADSKRRGLQLDPDIAQLRMQIYF</sequence>
<evidence type="ECO:0000256" key="1">
    <source>
        <dbReference type="SAM" id="SignalP"/>
    </source>
</evidence>
<dbReference type="Proteomes" id="UP000829194">
    <property type="component" value="Chromosome"/>
</dbReference>
<keyword evidence="3" id="KW-1185">Reference proteome</keyword>
<feature type="chain" id="PRO_5046486042" evidence="1">
    <location>
        <begin position="22"/>
        <end position="387"/>
    </location>
</feature>
<feature type="signal peptide" evidence="1">
    <location>
        <begin position="1"/>
        <end position="21"/>
    </location>
</feature>
<name>A0ABY3X9X1_9GAMM</name>
<protein>
    <submittedName>
        <fullName evidence="2">Porin</fullName>
    </submittedName>
</protein>
<accession>A0ABY3X9X1</accession>